<dbReference type="EMBL" id="LR590484">
    <property type="protein sequence ID" value="VTR42631.1"/>
    <property type="molecule type" value="Genomic_DNA"/>
</dbReference>
<evidence type="ECO:0000313" key="2">
    <source>
        <dbReference type="EMBL" id="VTR42631.1"/>
    </source>
</evidence>
<organism evidence="2 3">
    <name type="scientific">Sphingobacterium thalpophilum</name>
    <dbReference type="NCBI Taxonomy" id="259"/>
    <lineage>
        <taxon>Bacteria</taxon>
        <taxon>Pseudomonadati</taxon>
        <taxon>Bacteroidota</taxon>
        <taxon>Sphingobacteriia</taxon>
        <taxon>Sphingobacteriales</taxon>
        <taxon>Sphingobacteriaceae</taxon>
        <taxon>Sphingobacterium</taxon>
    </lineage>
</organism>
<reference evidence="1 4" key="2">
    <citation type="submission" date="2024-06" db="EMBL/GenBank/DDBJ databases">
        <title>Soil Sphingobacterium thalpophilum.</title>
        <authorList>
            <person name="Yang J."/>
            <person name="Li J."/>
        </authorList>
    </citation>
    <scope>NUCLEOTIDE SEQUENCE [LARGE SCALE GENOMIC DNA]</scope>
    <source>
        <strain evidence="1 4">22g91tb</strain>
    </source>
</reference>
<dbReference type="InterPro" id="IPR046233">
    <property type="entry name" value="DUF6266"/>
</dbReference>
<protein>
    <submittedName>
        <fullName evidence="1">DUF6266 family protein</fullName>
    </submittedName>
</protein>
<dbReference type="AlphaFoldDB" id="A0A4U9VHH0"/>
<reference evidence="2 3" key="1">
    <citation type="submission" date="2019-05" db="EMBL/GenBank/DDBJ databases">
        <authorList>
            <consortium name="Pathogen Informatics"/>
        </authorList>
    </citation>
    <scope>NUCLEOTIDE SEQUENCE [LARGE SCALE GENOMIC DNA]</scope>
    <source>
        <strain evidence="2 3">NCTC11429</strain>
    </source>
</reference>
<dbReference type="STRING" id="1123265.GCA_000686625_02102"/>
<sequence length="220" mass="25083">MARVKNGVNGAPSGKVGAVVFCKWKGINYVRSLPKVKKRRKLSDSEVKNRSKFGFAQNFLSPYKKFFRLGFHHYGENMTAFNAAMSYHLEHAVKVDENGPFMDYGKFAISRGLEEAITAATVEIVDEKLHIRWQLKNRDELFQRELTDFKVIFLLLPETSMFYADSIFLGNNIIDLEETVVLPKVNSPCTFHLYLGFVATDGSNRSMNSVYLGHINVDKE</sequence>
<dbReference type="Proteomes" id="UP001566204">
    <property type="component" value="Unassembled WGS sequence"/>
</dbReference>
<proteinExistence type="predicted"/>
<dbReference type="KEGG" id="stha:NCTC11429_02726"/>
<dbReference type="Pfam" id="PF19781">
    <property type="entry name" value="DUF6266"/>
    <property type="match status" value="1"/>
</dbReference>
<evidence type="ECO:0000313" key="1">
    <source>
        <dbReference type="EMBL" id="MEZ0453906.1"/>
    </source>
</evidence>
<name>A0A4U9VHH0_9SPHI</name>
<dbReference type="GeneID" id="78463431"/>
<accession>A0A4U9VHH0</accession>
<dbReference type="Proteomes" id="UP000308196">
    <property type="component" value="Chromosome"/>
</dbReference>
<gene>
    <name evidence="1" type="ORF">ABTW24_20105</name>
    <name evidence="2" type="ORF">NCTC11429_02726</name>
</gene>
<dbReference type="EMBL" id="JBEOQB010000006">
    <property type="protein sequence ID" value="MEZ0453906.1"/>
    <property type="molecule type" value="Genomic_DNA"/>
</dbReference>
<evidence type="ECO:0000313" key="3">
    <source>
        <dbReference type="Proteomes" id="UP000308196"/>
    </source>
</evidence>
<evidence type="ECO:0000313" key="4">
    <source>
        <dbReference type="Proteomes" id="UP001566204"/>
    </source>
</evidence>
<dbReference type="RefSeq" id="WP_051607358.1">
    <property type="nucleotide sequence ID" value="NZ_CP141191.1"/>
</dbReference>
<keyword evidence="4" id="KW-1185">Reference proteome</keyword>